<sequence length="180" mass="20867">MTFNATGTPFDQERPVFKLDIVYTQLDKSLRFIYRWLSQRLSRIWMEPVLLLLGPKVLLPNTVILKQRVDKDEGTIAAFHTEEHVYTTYQHLQGSLMPYYYGKALCGTIPALVFSQAEGKALHELSSEEKRRALPVIERGYEELSDDLALLDMSERVRRMRNQGYCLDIKNDLLATIKKN</sequence>
<proteinExistence type="predicted"/>
<dbReference type="Proteomes" id="UP000298493">
    <property type="component" value="Unassembled WGS sequence"/>
</dbReference>
<keyword evidence="1" id="KW-0808">Transferase</keyword>
<dbReference type="AlphaFoldDB" id="A0A4Z1NQ21"/>
<name>A0A4Z1NQ21_9PEZI</name>
<dbReference type="GO" id="GO:0016301">
    <property type="term" value="F:kinase activity"/>
    <property type="evidence" value="ECO:0007669"/>
    <property type="project" value="UniProtKB-KW"/>
</dbReference>
<protein>
    <submittedName>
        <fullName evidence="1">Kinase-like domain protein</fullName>
    </submittedName>
</protein>
<accession>A0A4Z1NQ21</accession>
<keyword evidence="1" id="KW-0418">Kinase</keyword>
<evidence type="ECO:0000313" key="2">
    <source>
        <dbReference type="Proteomes" id="UP000298493"/>
    </source>
</evidence>
<keyword evidence="2" id="KW-1185">Reference proteome</keyword>
<evidence type="ECO:0000313" key="1">
    <source>
        <dbReference type="EMBL" id="TID15115.1"/>
    </source>
</evidence>
<reference evidence="1 2" key="1">
    <citation type="submission" date="2019-04" db="EMBL/GenBank/DDBJ databases">
        <title>High contiguity whole genome sequence and gene annotation resource for two Venturia nashicola isolates.</title>
        <authorList>
            <person name="Prokchorchik M."/>
            <person name="Won K."/>
            <person name="Lee Y."/>
            <person name="Choi E.D."/>
            <person name="Segonzac C."/>
            <person name="Sohn K.H."/>
        </authorList>
    </citation>
    <scope>NUCLEOTIDE SEQUENCE [LARGE SCALE GENOMIC DNA]</scope>
    <source>
        <strain evidence="1 2">PRI2</strain>
    </source>
</reference>
<dbReference type="EMBL" id="SNSC02000021">
    <property type="protein sequence ID" value="TID15115.1"/>
    <property type="molecule type" value="Genomic_DNA"/>
</dbReference>
<comment type="caution">
    <text evidence="1">The sequence shown here is derived from an EMBL/GenBank/DDBJ whole genome shotgun (WGS) entry which is preliminary data.</text>
</comment>
<gene>
    <name evidence="1" type="ORF">E6O75_ATG08368</name>
</gene>
<organism evidence="1 2">
    <name type="scientific">Venturia nashicola</name>
    <dbReference type="NCBI Taxonomy" id="86259"/>
    <lineage>
        <taxon>Eukaryota</taxon>
        <taxon>Fungi</taxon>
        <taxon>Dikarya</taxon>
        <taxon>Ascomycota</taxon>
        <taxon>Pezizomycotina</taxon>
        <taxon>Dothideomycetes</taxon>
        <taxon>Pleosporomycetidae</taxon>
        <taxon>Venturiales</taxon>
        <taxon>Venturiaceae</taxon>
        <taxon>Venturia</taxon>
    </lineage>
</organism>